<evidence type="ECO:0000313" key="3">
    <source>
        <dbReference type="EMBL" id="KAK5983888.1"/>
    </source>
</evidence>
<evidence type="ECO:0000259" key="1">
    <source>
        <dbReference type="Pfam" id="PF17855"/>
    </source>
</evidence>
<dbReference type="AlphaFoldDB" id="A0AAN8GDS3"/>
<feature type="domain" description="MCM AAA-lid" evidence="1">
    <location>
        <begin position="187"/>
        <end position="221"/>
    </location>
</feature>
<comment type="caution">
    <text evidence="3">The sequence shown here is derived from an EMBL/GenBank/DDBJ whole genome shotgun (WGS) entry which is preliminary data.</text>
</comment>
<organism evidence="3 4">
    <name type="scientific">Trichostrongylus colubriformis</name>
    <name type="common">Black scour worm</name>
    <dbReference type="NCBI Taxonomy" id="6319"/>
    <lineage>
        <taxon>Eukaryota</taxon>
        <taxon>Metazoa</taxon>
        <taxon>Ecdysozoa</taxon>
        <taxon>Nematoda</taxon>
        <taxon>Chromadorea</taxon>
        <taxon>Rhabditida</taxon>
        <taxon>Rhabditina</taxon>
        <taxon>Rhabditomorpha</taxon>
        <taxon>Strongyloidea</taxon>
        <taxon>Trichostrongylidae</taxon>
        <taxon>Trichostrongylus</taxon>
    </lineage>
</organism>
<dbReference type="InterPro" id="IPR027417">
    <property type="entry name" value="P-loop_NTPase"/>
</dbReference>
<reference evidence="3 4" key="1">
    <citation type="submission" date="2019-10" db="EMBL/GenBank/DDBJ databases">
        <title>Assembly and Annotation for the nematode Trichostrongylus colubriformis.</title>
        <authorList>
            <person name="Martin J."/>
        </authorList>
    </citation>
    <scope>NUCLEOTIDE SEQUENCE [LARGE SCALE GENOMIC DNA]</scope>
    <source>
        <strain evidence="3">G859</strain>
        <tissue evidence="3">Whole worm</tissue>
    </source>
</reference>
<dbReference type="InterPro" id="IPR041562">
    <property type="entry name" value="MCM_lid"/>
</dbReference>
<dbReference type="Gene3D" id="3.40.50.300">
    <property type="entry name" value="P-loop containing nucleotide triphosphate hydrolases"/>
    <property type="match status" value="1"/>
</dbReference>
<dbReference type="InterPro" id="IPR054125">
    <property type="entry name" value="MCM5_C"/>
</dbReference>
<proteinExistence type="predicted"/>
<dbReference type="Proteomes" id="UP001331761">
    <property type="component" value="Unassembled WGS sequence"/>
</dbReference>
<keyword evidence="4" id="KW-1185">Reference proteome</keyword>
<evidence type="ECO:0000313" key="4">
    <source>
        <dbReference type="Proteomes" id="UP001331761"/>
    </source>
</evidence>
<feature type="domain" description="MCM5 C-terminal" evidence="2">
    <location>
        <begin position="248"/>
        <end position="306"/>
    </location>
</feature>
<dbReference type="EMBL" id="WIXE01003499">
    <property type="protein sequence ID" value="KAK5983888.1"/>
    <property type="molecule type" value="Genomic_DNA"/>
</dbReference>
<evidence type="ECO:0000259" key="2">
    <source>
        <dbReference type="Pfam" id="PF21933"/>
    </source>
</evidence>
<dbReference type="Pfam" id="PF17855">
    <property type="entry name" value="MCM_lid"/>
    <property type="match status" value="1"/>
</dbReference>
<sequence>MIFPLHDLFSMVIEYGNNFEKATGKQRFGKSVSSAMRGMGKMAEIVPLYIVDCIVPCIVDFHLDQWNNQFRLRAEHDGSFMYQLRFIGAIVQRKLLRLATSASCRRITLEKVIRHHEMALIILLQVRPHAVIGLILFVMHSSRFSEEICLMCESALWSSADSPKLAKNSLVAKFVCVTRQWMWVILVEAVIRMSESLAKIELQPFAVDKHVAEALRLFHVSTVEAAATGHLAGIEGFTSDANQESMERIEVQRKKRFFVGTHVSDLVIIQDFITHQHYSEALVEEVILNMVTRGDLQYKIQRKVLYHVH</sequence>
<protein>
    <submittedName>
        <fullName evidence="3">Uncharacterized protein</fullName>
    </submittedName>
</protein>
<name>A0AAN8GDS3_TRICO</name>
<gene>
    <name evidence="3" type="ORF">GCK32_000845</name>
</gene>
<accession>A0AAN8GDS3</accession>
<dbReference type="Pfam" id="PF21933">
    <property type="entry name" value="MCM5_C"/>
    <property type="match status" value="1"/>
</dbReference>